<dbReference type="RefSeq" id="WP_188935704.1">
    <property type="nucleotide sequence ID" value="NZ_BMJC01000005.1"/>
</dbReference>
<evidence type="ECO:0000313" key="2">
    <source>
        <dbReference type="Proteomes" id="UP000607559"/>
    </source>
</evidence>
<dbReference type="InterPro" id="IPR027056">
    <property type="entry name" value="Gluconate_2DH_su3"/>
</dbReference>
<keyword evidence="2" id="KW-1185">Reference proteome</keyword>
<dbReference type="Proteomes" id="UP000607559">
    <property type="component" value="Unassembled WGS sequence"/>
</dbReference>
<protein>
    <submittedName>
        <fullName evidence="1">Transcriptional initiation protein Tat</fullName>
    </submittedName>
</protein>
<accession>A0A8J2UGK2</accession>
<evidence type="ECO:0000313" key="1">
    <source>
        <dbReference type="EMBL" id="GGB14752.1"/>
    </source>
</evidence>
<dbReference type="EMBL" id="BMJC01000005">
    <property type="protein sequence ID" value="GGB14752.1"/>
    <property type="molecule type" value="Genomic_DNA"/>
</dbReference>
<dbReference type="AlphaFoldDB" id="A0A8J2UGK2"/>
<dbReference type="Pfam" id="PF13618">
    <property type="entry name" value="Gluconate_2-dh3"/>
    <property type="match status" value="1"/>
</dbReference>
<reference evidence="1" key="1">
    <citation type="journal article" date="2014" name="Int. J. Syst. Evol. Microbiol.">
        <title>Complete genome sequence of Corynebacterium casei LMG S-19264T (=DSM 44701T), isolated from a smear-ripened cheese.</title>
        <authorList>
            <consortium name="US DOE Joint Genome Institute (JGI-PGF)"/>
            <person name="Walter F."/>
            <person name="Albersmeier A."/>
            <person name="Kalinowski J."/>
            <person name="Ruckert C."/>
        </authorList>
    </citation>
    <scope>NUCLEOTIDE SEQUENCE</scope>
    <source>
        <strain evidence="1">CGMCC 1.15448</strain>
    </source>
</reference>
<name>A0A8J2UGK2_9BACT</name>
<comment type="caution">
    <text evidence="1">The sequence shown here is derived from an EMBL/GenBank/DDBJ whole genome shotgun (WGS) entry which is preliminary data.</text>
</comment>
<reference evidence="1" key="2">
    <citation type="submission" date="2020-09" db="EMBL/GenBank/DDBJ databases">
        <authorList>
            <person name="Sun Q."/>
            <person name="Zhou Y."/>
        </authorList>
    </citation>
    <scope>NUCLEOTIDE SEQUENCE</scope>
    <source>
        <strain evidence="1">CGMCC 1.15448</strain>
    </source>
</reference>
<organism evidence="1 2">
    <name type="scientific">Puia dinghuensis</name>
    <dbReference type="NCBI Taxonomy" id="1792502"/>
    <lineage>
        <taxon>Bacteria</taxon>
        <taxon>Pseudomonadati</taxon>
        <taxon>Bacteroidota</taxon>
        <taxon>Chitinophagia</taxon>
        <taxon>Chitinophagales</taxon>
        <taxon>Chitinophagaceae</taxon>
        <taxon>Puia</taxon>
    </lineage>
</organism>
<proteinExistence type="predicted"/>
<gene>
    <name evidence="1" type="ORF">GCM10011511_43150</name>
</gene>
<sequence>MNRRDSIKAIGLSAISATALLEACKSGTTEAAASSGTGNHPVADTTGRQDFEIARDKTLVGERFFDAKEMATIAMLADIIIPRDEKSGSATDAGVPAFIEFIVKDEPQHQLPMRGGLRWLDMECLDRWGKDFVGCTPEQRIEVLNDIAYPFKAGPGMQPGVTFFNKMRELTAIGFFTSKMGIEDLGYKGNSPGKWEGVPPEVLKRYGL</sequence>